<dbReference type="FunCoup" id="A0A7M7NN35">
    <property type="interactions" value="661"/>
</dbReference>
<feature type="domain" description="N-acetyltransferase" evidence="4">
    <location>
        <begin position="99"/>
        <end position="254"/>
    </location>
</feature>
<dbReference type="Proteomes" id="UP000007110">
    <property type="component" value="Unassembled WGS sequence"/>
</dbReference>
<dbReference type="EnsemblMetazoa" id="XM_030983072">
    <property type="protein sequence ID" value="XP_030838932"/>
    <property type="gene ID" value="LOC115923031"/>
</dbReference>
<accession>A0A7M7NN35</accession>
<dbReference type="GeneID" id="593507"/>
<dbReference type="InterPro" id="IPR051016">
    <property type="entry name" value="Diverse_Substrate_AcTransf"/>
</dbReference>
<dbReference type="InParanoid" id="A0A7M7NN35"/>
<dbReference type="KEGG" id="spu:593507"/>
<comment type="similarity">
    <text evidence="1">Belongs to the acetyltransferase family.</text>
</comment>
<dbReference type="InterPro" id="IPR000182">
    <property type="entry name" value="GNAT_dom"/>
</dbReference>
<dbReference type="Pfam" id="PF00583">
    <property type="entry name" value="Acetyltransf_1"/>
    <property type="match status" value="1"/>
</dbReference>
<evidence type="ECO:0000256" key="1">
    <source>
        <dbReference type="ARBA" id="ARBA00008694"/>
    </source>
</evidence>
<organism evidence="5 6">
    <name type="scientific">Strongylocentrotus purpuratus</name>
    <name type="common">Purple sea urchin</name>
    <dbReference type="NCBI Taxonomy" id="7668"/>
    <lineage>
        <taxon>Eukaryota</taxon>
        <taxon>Metazoa</taxon>
        <taxon>Echinodermata</taxon>
        <taxon>Eleutherozoa</taxon>
        <taxon>Echinozoa</taxon>
        <taxon>Echinoidea</taxon>
        <taxon>Euechinoidea</taxon>
        <taxon>Echinacea</taxon>
        <taxon>Camarodonta</taxon>
        <taxon>Echinidea</taxon>
        <taxon>Strongylocentrotidae</taxon>
        <taxon>Strongylocentrotus</taxon>
    </lineage>
</organism>
<dbReference type="GeneID" id="115923031"/>
<dbReference type="RefSeq" id="XP_798072.1">
    <property type="nucleotide sequence ID" value="XM_792979.4"/>
</dbReference>
<dbReference type="FunFam" id="3.40.630.30:FF:000064">
    <property type="entry name" value="GNAT family acetyltransferase"/>
    <property type="match status" value="1"/>
</dbReference>
<dbReference type="CDD" id="cd04301">
    <property type="entry name" value="NAT_SF"/>
    <property type="match status" value="1"/>
</dbReference>
<dbReference type="PROSITE" id="PS51186">
    <property type="entry name" value="GNAT"/>
    <property type="match status" value="1"/>
</dbReference>
<dbReference type="SUPFAM" id="SSF55729">
    <property type="entry name" value="Acyl-CoA N-acyltransferases (Nat)"/>
    <property type="match status" value="1"/>
</dbReference>
<dbReference type="OrthoDB" id="7305308at2759"/>
<dbReference type="EnsemblMetazoa" id="XM_030983074">
    <property type="protein sequence ID" value="XP_030838934"/>
    <property type="gene ID" value="LOC115923031"/>
</dbReference>
<dbReference type="PANTHER" id="PTHR10545:SF29">
    <property type="entry name" value="GH14572P-RELATED"/>
    <property type="match status" value="1"/>
</dbReference>
<evidence type="ECO:0000256" key="3">
    <source>
        <dbReference type="ARBA" id="ARBA00023315"/>
    </source>
</evidence>
<keyword evidence="3" id="KW-0012">Acyltransferase</keyword>
<dbReference type="AlphaFoldDB" id="A0A7M7NN35"/>
<protein>
    <recommendedName>
        <fullName evidence="4">N-acetyltransferase domain-containing protein</fullName>
    </recommendedName>
</protein>
<dbReference type="Gene3D" id="3.40.630.30">
    <property type="match status" value="1"/>
</dbReference>
<keyword evidence="6" id="KW-1185">Reference proteome</keyword>
<reference evidence="6" key="1">
    <citation type="submission" date="2015-02" db="EMBL/GenBank/DDBJ databases">
        <title>Genome sequencing for Strongylocentrotus purpuratus.</title>
        <authorList>
            <person name="Murali S."/>
            <person name="Liu Y."/>
            <person name="Vee V."/>
            <person name="English A."/>
            <person name="Wang M."/>
            <person name="Skinner E."/>
            <person name="Han Y."/>
            <person name="Muzny D.M."/>
            <person name="Worley K.C."/>
            <person name="Gibbs R.A."/>
        </authorList>
    </citation>
    <scope>NUCLEOTIDE SEQUENCE</scope>
</reference>
<evidence type="ECO:0000256" key="2">
    <source>
        <dbReference type="ARBA" id="ARBA00022679"/>
    </source>
</evidence>
<dbReference type="EnsemblMetazoa" id="XM_792979">
    <property type="protein sequence ID" value="XP_798072"/>
    <property type="gene ID" value="LOC593507"/>
</dbReference>
<reference evidence="5" key="2">
    <citation type="submission" date="2021-01" db="UniProtKB">
        <authorList>
            <consortium name="EnsemblMetazoa"/>
        </authorList>
    </citation>
    <scope>IDENTIFICATION</scope>
</reference>
<proteinExistence type="inferred from homology"/>
<evidence type="ECO:0000259" key="4">
    <source>
        <dbReference type="PROSITE" id="PS51186"/>
    </source>
</evidence>
<dbReference type="GO" id="GO:0008080">
    <property type="term" value="F:N-acetyltransferase activity"/>
    <property type="evidence" value="ECO:0000318"/>
    <property type="project" value="GO_Central"/>
</dbReference>
<dbReference type="RefSeq" id="XP_030838933.1">
    <property type="nucleotide sequence ID" value="XM_030983073.1"/>
</dbReference>
<dbReference type="OMA" id="QWYEDVG"/>
<evidence type="ECO:0000313" key="5">
    <source>
        <dbReference type="EnsemblMetazoa" id="XP_030838934"/>
    </source>
</evidence>
<dbReference type="RefSeq" id="XP_030838932.1">
    <property type="nucleotide sequence ID" value="XM_030983072.1"/>
</dbReference>
<dbReference type="PANTHER" id="PTHR10545">
    <property type="entry name" value="DIAMINE N-ACETYLTRANSFERASE"/>
    <property type="match status" value="1"/>
</dbReference>
<sequence length="282" mass="31637">MFARLAQRAFSVSARSSANLLGVASSEATSMTTTGRIGRCLRKSLLRNFPEDDLLSCFDNMSIQKRYLGTSAMKTTPVVPQLQVSADDYEVDPELVTRYVVRPSEIDDCGDILKLVRGLAEWEGTIDQVEITEEDLKKDGFGSNPCYQCVLLEAFEDDGDHSVIGYAMFSGGYCAWKGRTITWEDLFIHHDYRAKGLGAVLLHEVCKMGYLDGCKYISGYVDIENDRAKQWYEDIGFENQTQKHGYNIMSMAGNSLQHYVTDHKPIEKLGRRGVHVSSLVTN</sequence>
<keyword evidence="2" id="KW-0808">Transferase</keyword>
<dbReference type="RefSeq" id="XP_030838934.1">
    <property type="nucleotide sequence ID" value="XM_030983074.1"/>
</dbReference>
<dbReference type="EnsemblMetazoa" id="XM_030983073">
    <property type="protein sequence ID" value="XP_030838933"/>
    <property type="gene ID" value="LOC115923031"/>
</dbReference>
<evidence type="ECO:0000313" key="6">
    <source>
        <dbReference type="Proteomes" id="UP000007110"/>
    </source>
</evidence>
<dbReference type="KEGG" id="spu:115923031"/>
<name>A0A7M7NN35_STRPU</name>
<dbReference type="InterPro" id="IPR016181">
    <property type="entry name" value="Acyl_CoA_acyltransferase"/>
</dbReference>